<feature type="compositionally biased region" description="Polar residues" evidence="1">
    <location>
        <begin position="11"/>
        <end position="21"/>
    </location>
</feature>
<dbReference type="EMBL" id="GG738878">
    <property type="protein sequence ID" value="EFC42624.1"/>
    <property type="molecule type" value="Genomic_DNA"/>
</dbReference>
<organism evidence="4">
    <name type="scientific">Naegleria gruberi</name>
    <name type="common">Amoeba</name>
    <dbReference type="NCBI Taxonomy" id="5762"/>
    <lineage>
        <taxon>Eukaryota</taxon>
        <taxon>Discoba</taxon>
        <taxon>Heterolobosea</taxon>
        <taxon>Tetramitia</taxon>
        <taxon>Eutetramitia</taxon>
        <taxon>Vahlkampfiidae</taxon>
        <taxon>Naegleria</taxon>
    </lineage>
</organism>
<gene>
    <name evidence="3" type="ORF">NAEGRDRAFT_80329</name>
</gene>
<keyword evidence="2" id="KW-0812">Transmembrane</keyword>
<feature type="transmembrane region" description="Helical" evidence="2">
    <location>
        <begin position="126"/>
        <end position="146"/>
    </location>
</feature>
<feature type="region of interest" description="Disordered" evidence="1">
    <location>
        <begin position="1"/>
        <end position="21"/>
    </location>
</feature>
<feature type="transmembrane region" description="Helical" evidence="2">
    <location>
        <begin position="78"/>
        <end position="95"/>
    </location>
</feature>
<dbReference type="Proteomes" id="UP000006671">
    <property type="component" value="Unassembled WGS sequence"/>
</dbReference>
<dbReference type="AlphaFoldDB" id="D2VKM6"/>
<sequence>MTRTTEEDCESQQPIQQNTTTPRKTPLFDLLYPILLQLWNSFHSANQSISEFNINAWTQGYIDKFDSLVGIDNVTNMFNLRIICMIFLLFCASLSDNASSSLSTELIVGFLTAGLGFYARIFSDPLGMLMFSILNLCLFLRCTSWIEDKQTALILMTPFLFMNQIRSVVCVFKYGKEKINSGLKEN</sequence>
<dbReference type="RefSeq" id="XP_002675368.1">
    <property type="nucleotide sequence ID" value="XM_002675322.1"/>
</dbReference>
<proteinExistence type="predicted"/>
<evidence type="ECO:0000313" key="4">
    <source>
        <dbReference type="Proteomes" id="UP000006671"/>
    </source>
</evidence>
<dbReference type="GeneID" id="8852266"/>
<evidence type="ECO:0000256" key="2">
    <source>
        <dbReference type="SAM" id="Phobius"/>
    </source>
</evidence>
<keyword evidence="4" id="KW-1185">Reference proteome</keyword>
<evidence type="ECO:0000256" key="1">
    <source>
        <dbReference type="SAM" id="MobiDB-lite"/>
    </source>
</evidence>
<evidence type="ECO:0000313" key="3">
    <source>
        <dbReference type="EMBL" id="EFC42624.1"/>
    </source>
</evidence>
<dbReference type="InParanoid" id="D2VKM6"/>
<dbReference type="VEuPathDB" id="AmoebaDB:NAEGRDRAFT_80329"/>
<keyword evidence="2" id="KW-0472">Membrane</keyword>
<protein>
    <submittedName>
        <fullName evidence="3">Uncharacterized protein</fullName>
    </submittedName>
</protein>
<name>D2VKM6_NAEGR</name>
<reference evidence="3 4" key="1">
    <citation type="journal article" date="2010" name="Cell">
        <title>The genome of Naegleria gruberi illuminates early eukaryotic versatility.</title>
        <authorList>
            <person name="Fritz-Laylin L.K."/>
            <person name="Prochnik S.E."/>
            <person name="Ginger M.L."/>
            <person name="Dacks J.B."/>
            <person name="Carpenter M.L."/>
            <person name="Field M.C."/>
            <person name="Kuo A."/>
            <person name="Paredez A."/>
            <person name="Chapman J."/>
            <person name="Pham J."/>
            <person name="Shu S."/>
            <person name="Neupane R."/>
            <person name="Cipriano M."/>
            <person name="Mancuso J."/>
            <person name="Tu H."/>
            <person name="Salamov A."/>
            <person name="Lindquist E."/>
            <person name="Shapiro H."/>
            <person name="Lucas S."/>
            <person name="Grigoriev I.V."/>
            <person name="Cande W.Z."/>
            <person name="Fulton C."/>
            <person name="Rokhsar D.S."/>
            <person name="Dawson S.C."/>
        </authorList>
    </citation>
    <scope>NUCLEOTIDE SEQUENCE [LARGE SCALE GENOMIC DNA]</scope>
    <source>
        <strain evidence="3 4">NEG-M</strain>
    </source>
</reference>
<accession>D2VKM6</accession>
<keyword evidence="2" id="KW-1133">Transmembrane helix</keyword>
<dbReference type="KEGG" id="ngr:NAEGRDRAFT_80329"/>